<dbReference type="OrthoDB" id="4676at2759"/>
<dbReference type="PANTHER" id="PTHR32494">
    <property type="entry name" value="ALLANTOATE DEIMINASE-RELATED"/>
    <property type="match status" value="1"/>
</dbReference>
<evidence type="ECO:0000313" key="3">
    <source>
        <dbReference type="EMBL" id="KAF9624814.1"/>
    </source>
</evidence>
<dbReference type="SUPFAM" id="SSF53187">
    <property type="entry name" value="Zn-dependent exopeptidases"/>
    <property type="match status" value="1"/>
</dbReference>
<protein>
    <submittedName>
        <fullName evidence="3">Uncharacterized protein</fullName>
    </submittedName>
</protein>
<evidence type="ECO:0000256" key="2">
    <source>
        <dbReference type="ARBA" id="ARBA00022801"/>
    </source>
</evidence>
<organism evidence="3 4">
    <name type="scientific">Coptis chinensis</name>
    <dbReference type="NCBI Taxonomy" id="261450"/>
    <lineage>
        <taxon>Eukaryota</taxon>
        <taxon>Viridiplantae</taxon>
        <taxon>Streptophyta</taxon>
        <taxon>Embryophyta</taxon>
        <taxon>Tracheophyta</taxon>
        <taxon>Spermatophyta</taxon>
        <taxon>Magnoliopsida</taxon>
        <taxon>Ranunculales</taxon>
        <taxon>Ranunculaceae</taxon>
        <taxon>Coptidoideae</taxon>
        <taxon>Coptis</taxon>
    </lineage>
</organism>
<keyword evidence="4" id="KW-1185">Reference proteome</keyword>
<dbReference type="GO" id="GO:0016813">
    <property type="term" value="F:hydrolase activity, acting on carbon-nitrogen (but not peptide) bonds, in linear amidines"/>
    <property type="evidence" value="ECO:0007669"/>
    <property type="project" value="InterPro"/>
</dbReference>
<evidence type="ECO:0000256" key="1">
    <source>
        <dbReference type="ARBA" id="ARBA00022723"/>
    </source>
</evidence>
<dbReference type="AlphaFoldDB" id="A0A835IW60"/>
<dbReference type="Gene3D" id="3.40.630.10">
    <property type="entry name" value="Zn peptidases"/>
    <property type="match status" value="1"/>
</dbReference>
<comment type="caution">
    <text evidence="3">The sequence shown here is derived from an EMBL/GenBank/DDBJ whole genome shotgun (WGS) entry which is preliminary data.</text>
</comment>
<keyword evidence="1" id="KW-0479">Metal-binding</keyword>
<accession>A0A835IW60</accession>
<proteinExistence type="predicted"/>
<name>A0A835IW60_9MAGN</name>
<dbReference type="GO" id="GO:0046872">
    <property type="term" value="F:metal ion binding"/>
    <property type="evidence" value="ECO:0007669"/>
    <property type="project" value="UniProtKB-KW"/>
</dbReference>
<reference evidence="3 4" key="1">
    <citation type="submission" date="2020-10" db="EMBL/GenBank/DDBJ databases">
        <title>The Coptis chinensis genome and diversification of protoberbering-type alkaloids.</title>
        <authorList>
            <person name="Wang B."/>
            <person name="Shu S."/>
            <person name="Song C."/>
            <person name="Liu Y."/>
        </authorList>
    </citation>
    <scope>NUCLEOTIDE SEQUENCE [LARGE SCALE GENOMIC DNA]</scope>
    <source>
        <strain evidence="3">HL-2020</strain>
        <tissue evidence="3">Leaf</tissue>
    </source>
</reference>
<dbReference type="PANTHER" id="PTHR32494:SF19">
    <property type="entry name" value="ALLANTOATE DEIMINASE-RELATED"/>
    <property type="match status" value="1"/>
</dbReference>
<evidence type="ECO:0000313" key="4">
    <source>
        <dbReference type="Proteomes" id="UP000631114"/>
    </source>
</evidence>
<keyword evidence="2" id="KW-0378">Hydrolase</keyword>
<dbReference type="InterPro" id="IPR010158">
    <property type="entry name" value="Amidase_Cbmase"/>
</dbReference>
<gene>
    <name evidence="3" type="ORF">IFM89_014199</name>
</gene>
<dbReference type="Proteomes" id="UP000631114">
    <property type="component" value="Unassembled WGS sequence"/>
</dbReference>
<sequence length="241" mass="25768">MWRRIYFATRKLTKIFPLHFLVSINHPSLRQTHLLLSSLSQGVETNDTNIIRSGLFPEILKEEAVSRLQELGKDTVIDAGMFDGSLGIVCAVSAVKVIAFSDEEGVRFQTTFLGSAALVGTLPVSALLISDKSGATVQHALKENSFEGTEESLLQLKYKEGSVWGYIEVHIEQGPVLESLGLPLGVVNGIAGQTRLKFSIPSASRGALLVLCVGNGDVEGGVECVLCRCVGAAAADKCCCC</sequence>
<dbReference type="EMBL" id="JADFTS010000001">
    <property type="protein sequence ID" value="KAF9624814.1"/>
    <property type="molecule type" value="Genomic_DNA"/>
</dbReference>